<dbReference type="EMBL" id="CAJGYM010000052">
    <property type="protein sequence ID" value="CAD6195178.1"/>
    <property type="molecule type" value="Genomic_DNA"/>
</dbReference>
<evidence type="ECO:0000256" key="2">
    <source>
        <dbReference type="SAM" id="Phobius"/>
    </source>
</evidence>
<sequence>MPSLLTFSYSVLFLLNLRIIKNDRRFASRATALFQVRTRIPTSPTRSSRSVASVFFNREQNEVKKDEEDAEARGMAQIDTSSLGEPLPESLIEKIEELLQEEKKLPVQEIDRFFESLPSQQYRQVIAELIQDREKFYDELLLCLMVKTEQKKALHNLSEHYQFFELNELPAFRPWLRKWENFANELRCYIQILDDRRRREIDEMNAEKERQEALLKDFGQHDYEQQDSVTESDNEASEDEVSEEEEVQQEKEELKTEKVTETKAEIRPENQEIAVKLHSPILIISVVILAIFLVKLLF</sequence>
<feature type="compositionally biased region" description="Basic and acidic residues" evidence="1">
    <location>
        <begin position="248"/>
        <end position="265"/>
    </location>
</feature>
<organism evidence="3 4">
    <name type="scientific">Caenorhabditis auriculariae</name>
    <dbReference type="NCBI Taxonomy" id="2777116"/>
    <lineage>
        <taxon>Eukaryota</taxon>
        <taxon>Metazoa</taxon>
        <taxon>Ecdysozoa</taxon>
        <taxon>Nematoda</taxon>
        <taxon>Chromadorea</taxon>
        <taxon>Rhabditida</taxon>
        <taxon>Rhabditina</taxon>
        <taxon>Rhabditomorpha</taxon>
        <taxon>Rhabditoidea</taxon>
        <taxon>Rhabditidae</taxon>
        <taxon>Peloderinae</taxon>
        <taxon>Caenorhabditis</taxon>
    </lineage>
</organism>
<evidence type="ECO:0000256" key="1">
    <source>
        <dbReference type="SAM" id="MobiDB-lite"/>
    </source>
</evidence>
<feature type="compositionally biased region" description="Acidic residues" evidence="1">
    <location>
        <begin position="230"/>
        <end position="247"/>
    </location>
</feature>
<reference evidence="3" key="1">
    <citation type="submission" date="2020-10" db="EMBL/GenBank/DDBJ databases">
        <authorList>
            <person name="Kikuchi T."/>
        </authorList>
    </citation>
    <scope>NUCLEOTIDE SEQUENCE</scope>
    <source>
        <strain evidence="3">NKZ352</strain>
    </source>
</reference>
<proteinExistence type="predicted"/>
<evidence type="ECO:0000313" key="4">
    <source>
        <dbReference type="Proteomes" id="UP000835052"/>
    </source>
</evidence>
<feature type="region of interest" description="Disordered" evidence="1">
    <location>
        <begin position="225"/>
        <end position="265"/>
    </location>
</feature>
<accession>A0A8S1HL99</accession>
<feature type="transmembrane region" description="Helical" evidence="2">
    <location>
        <begin position="277"/>
        <end position="297"/>
    </location>
</feature>
<keyword evidence="2" id="KW-1133">Transmembrane helix</keyword>
<keyword evidence="2" id="KW-0812">Transmembrane</keyword>
<dbReference type="Proteomes" id="UP000835052">
    <property type="component" value="Unassembled WGS sequence"/>
</dbReference>
<comment type="caution">
    <text evidence="3">The sequence shown here is derived from an EMBL/GenBank/DDBJ whole genome shotgun (WGS) entry which is preliminary data.</text>
</comment>
<dbReference type="AlphaFoldDB" id="A0A8S1HL99"/>
<keyword evidence="4" id="KW-1185">Reference proteome</keyword>
<keyword evidence="2" id="KW-0472">Membrane</keyword>
<name>A0A8S1HL99_9PELO</name>
<gene>
    <name evidence="3" type="ORF">CAUJ_LOCUS11097</name>
</gene>
<evidence type="ECO:0000313" key="3">
    <source>
        <dbReference type="EMBL" id="CAD6195178.1"/>
    </source>
</evidence>
<protein>
    <submittedName>
        <fullName evidence="3">Uncharacterized protein</fullName>
    </submittedName>
</protein>